<evidence type="ECO:0000313" key="1">
    <source>
        <dbReference type="EMBL" id="KAJ4474051.1"/>
    </source>
</evidence>
<evidence type="ECO:0000313" key="2">
    <source>
        <dbReference type="Proteomes" id="UP001150238"/>
    </source>
</evidence>
<gene>
    <name evidence="1" type="ORF">C8J55DRAFT_433139</name>
</gene>
<dbReference type="EMBL" id="JANVFS010000024">
    <property type="protein sequence ID" value="KAJ4474051.1"/>
    <property type="molecule type" value="Genomic_DNA"/>
</dbReference>
<dbReference type="Proteomes" id="UP001150238">
    <property type="component" value="Unassembled WGS sequence"/>
</dbReference>
<reference evidence="1" key="1">
    <citation type="submission" date="2022-08" db="EMBL/GenBank/DDBJ databases">
        <authorList>
            <consortium name="DOE Joint Genome Institute"/>
            <person name="Min B."/>
            <person name="Riley R."/>
            <person name="Sierra-Patev S."/>
            <person name="Naranjo-Ortiz M."/>
            <person name="Looney B."/>
            <person name="Konkel Z."/>
            <person name="Slot J.C."/>
            <person name="Sakamoto Y."/>
            <person name="Steenwyk J.L."/>
            <person name="Rokas A."/>
            <person name="Carro J."/>
            <person name="Camarero S."/>
            <person name="Ferreira P."/>
            <person name="Molpeceres G."/>
            <person name="Ruiz-Duenas F.J."/>
            <person name="Serrano A."/>
            <person name="Henrissat B."/>
            <person name="Drula E."/>
            <person name="Hughes K.W."/>
            <person name="Mata J.L."/>
            <person name="Ishikawa N.K."/>
            <person name="Vargas-Isla R."/>
            <person name="Ushijima S."/>
            <person name="Smith C.A."/>
            <person name="Ahrendt S."/>
            <person name="Andreopoulos W."/>
            <person name="He G."/>
            <person name="Labutti K."/>
            <person name="Lipzen A."/>
            <person name="Ng V."/>
            <person name="Sandor L."/>
            <person name="Barry K."/>
            <person name="Martinez A.T."/>
            <person name="Xiao Y."/>
            <person name="Gibbons J.G."/>
            <person name="Terashima K."/>
            <person name="Hibbett D.S."/>
            <person name="Grigoriev I.V."/>
        </authorList>
    </citation>
    <scope>NUCLEOTIDE SEQUENCE</scope>
    <source>
        <strain evidence="1">Sp2 HRB7682 ss15</strain>
    </source>
</reference>
<organism evidence="1 2">
    <name type="scientific">Lentinula lateritia</name>
    <dbReference type="NCBI Taxonomy" id="40482"/>
    <lineage>
        <taxon>Eukaryota</taxon>
        <taxon>Fungi</taxon>
        <taxon>Dikarya</taxon>
        <taxon>Basidiomycota</taxon>
        <taxon>Agaricomycotina</taxon>
        <taxon>Agaricomycetes</taxon>
        <taxon>Agaricomycetidae</taxon>
        <taxon>Agaricales</taxon>
        <taxon>Marasmiineae</taxon>
        <taxon>Omphalotaceae</taxon>
        <taxon>Lentinula</taxon>
    </lineage>
</organism>
<proteinExistence type="predicted"/>
<sequence length="133" mass="15362">FARDGVSVERSELYIKDPIKYAPKLRNTRIDKYAADTKAMKKLPWNRGLVHKFAAKAEEIVANCKDGRFGTEAIDWVSLFSDRLYDVFKQVVKARREPNETHEARVLRLVLADTERKSRNAQVSLRHAVRASF</sequence>
<protein>
    <submittedName>
        <fullName evidence="1">Uncharacterized protein</fullName>
    </submittedName>
</protein>
<name>A0A9W9DKJ7_9AGAR</name>
<dbReference type="AlphaFoldDB" id="A0A9W9DKJ7"/>
<comment type="caution">
    <text evidence="1">The sequence shown here is derived from an EMBL/GenBank/DDBJ whole genome shotgun (WGS) entry which is preliminary data.</text>
</comment>
<feature type="non-terminal residue" evidence="1">
    <location>
        <position position="1"/>
    </location>
</feature>
<accession>A0A9W9DKJ7</accession>
<reference evidence="1" key="2">
    <citation type="journal article" date="2023" name="Proc. Natl. Acad. Sci. U.S.A.">
        <title>A global phylogenomic analysis of the shiitake genus Lentinula.</title>
        <authorList>
            <person name="Sierra-Patev S."/>
            <person name="Min B."/>
            <person name="Naranjo-Ortiz M."/>
            <person name="Looney B."/>
            <person name="Konkel Z."/>
            <person name="Slot J.C."/>
            <person name="Sakamoto Y."/>
            <person name="Steenwyk J.L."/>
            <person name="Rokas A."/>
            <person name="Carro J."/>
            <person name="Camarero S."/>
            <person name="Ferreira P."/>
            <person name="Molpeceres G."/>
            <person name="Ruiz-Duenas F.J."/>
            <person name="Serrano A."/>
            <person name="Henrissat B."/>
            <person name="Drula E."/>
            <person name="Hughes K.W."/>
            <person name="Mata J.L."/>
            <person name="Ishikawa N.K."/>
            <person name="Vargas-Isla R."/>
            <person name="Ushijima S."/>
            <person name="Smith C.A."/>
            <person name="Donoghue J."/>
            <person name="Ahrendt S."/>
            <person name="Andreopoulos W."/>
            <person name="He G."/>
            <person name="LaButti K."/>
            <person name="Lipzen A."/>
            <person name="Ng V."/>
            <person name="Riley R."/>
            <person name="Sandor L."/>
            <person name="Barry K."/>
            <person name="Martinez A.T."/>
            <person name="Xiao Y."/>
            <person name="Gibbons J.G."/>
            <person name="Terashima K."/>
            <person name="Grigoriev I.V."/>
            <person name="Hibbett D."/>
        </authorList>
    </citation>
    <scope>NUCLEOTIDE SEQUENCE</scope>
    <source>
        <strain evidence="1">Sp2 HRB7682 ss15</strain>
    </source>
</reference>